<evidence type="ECO:0000256" key="1">
    <source>
        <dbReference type="SAM" id="Phobius"/>
    </source>
</evidence>
<keyword evidence="1" id="KW-1133">Transmembrane helix</keyword>
<organism evidence="2 3">
    <name type="scientific">Mucilaginibacter agri</name>
    <dbReference type="NCBI Taxonomy" id="2695265"/>
    <lineage>
        <taxon>Bacteria</taxon>
        <taxon>Pseudomonadati</taxon>
        <taxon>Bacteroidota</taxon>
        <taxon>Sphingobacteriia</taxon>
        <taxon>Sphingobacteriales</taxon>
        <taxon>Sphingobacteriaceae</taxon>
        <taxon>Mucilaginibacter</taxon>
    </lineage>
</organism>
<keyword evidence="3" id="KW-1185">Reference proteome</keyword>
<feature type="transmembrane region" description="Helical" evidence="1">
    <location>
        <begin position="113"/>
        <end position="133"/>
    </location>
</feature>
<dbReference type="RefSeq" id="WP_166585845.1">
    <property type="nucleotide sequence ID" value="NZ_WWEO01000042.1"/>
</dbReference>
<proteinExistence type="predicted"/>
<reference evidence="2" key="1">
    <citation type="submission" date="2020-01" db="EMBL/GenBank/DDBJ databases">
        <authorList>
            <person name="Seo Y.L."/>
        </authorList>
    </citation>
    <scope>NUCLEOTIDE SEQUENCE</scope>
    <source>
        <strain evidence="2">R11</strain>
    </source>
</reference>
<gene>
    <name evidence="2" type="ORF">GSY63_10925</name>
</gene>
<dbReference type="EMBL" id="WWEO01000042">
    <property type="protein sequence ID" value="NCD69869.1"/>
    <property type="molecule type" value="Genomic_DNA"/>
</dbReference>
<evidence type="ECO:0008006" key="4">
    <source>
        <dbReference type="Google" id="ProtNLM"/>
    </source>
</evidence>
<accession>A0A965ZH33</accession>
<keyword evidence="1" id="KW-0472">Membrane</keyword>
<keyword evidence="1" id="KW-0812">Transmembrane</keyword>
<protein>
    <recommendedName>
        <fullName evidence="4">DUF3592 domain-containing protein</fullName>
    </recommendedName>
</protein>
<reference evidence="2" key="2">
    <citation type="submission" date="2020-10" db="EMBL/GenBank/DDBJ databases">
        <title>Mucilaginibacter sp. nov., isolated from soil.</title>
        <authorList>
            <person name="Jeon C.O."/>
        </authorList>
    </citation>
    <scope>NUCLEOTIDE SEQUENCE</scope>
    <source>
        <strain evidence="2">R11</strain>
    </source>
</reference>
<evidence type="ECO:0000313" key="2">
    <source>
        <dbReference type="EMBL" id="NCD69869.1"/>
    </source>
</evidence>
<feature type="transmembrane region" description="Helical" evidence="1">
    <location>
        <begin position="6"/>
        <end position="25"/>
    </location>
</feature>
<evidence type="ECO:0000313" key="3">
    <source>
        <dbReference type="Proteomes" id="UP000638732"/>
    </source>
</evidence>
<sequence>MNFNIDSQTLYPFLIGVSFIVFVLIRRINDGKVFRNAIETDGVVIHEELEVSNTGDRLYSAIIKFQLKDGEWITAKDRNSHYPKKYLDNNNVKIEYSVDDHSQIRVKGSDRQINLVFLAIGAILTAYSFYLYIAAR</sequence>
<name>A0A965ZH33_9SPHI</name>
<dbReference type="Proteomes" id="UP000638732">
    <property type="component" value="Unassembled WGS sequence"/>
</dbReference>
<dbReference type="AlphaFoldDB" id="A0A965ZH33"/>
<comment type="caution">
    <text evidence="2">The sequence shown here is derived from an EMBL/GenBank/DDBJ whole genome shotgun (WGS) entry which is preliminary data.</text>
</comment>